<evidence type="ECO:0000256" key="4">
    <source>
        <dbReference type="ARBA" id="ARBA00022989"/>
    </source>
</evidence>
<sequence>MAVKSNSTDLVDEKIKDRQYIDTVHNQPDHSYISPEDIQGRSPLLRGLSKEQIDTLNKRVLRKIVWRLLPIVNLMYLMNYLDRMYVSNARLSGFQSDLNMSDTTWNAGISTFYIGYSLFIRTF</sequence>
<dbReference type="Gene3D" id="1.20.1250.20">
    <property type="entry name" value="MFS general substrate transporter like domains"/>
    <property type="match status" value="1"/>
</dbReference>
<dbReference type="GeneID" id="70230284"/>
<protein>
    <submittedName>
        <fullName evidence="7">Uncharacterized protein</fullName>
    </submittedName>
</protein>
<keyword evidence="4 6" id="KW-1133">Transmembrane helix</keyword>
<evidence type="ECO:0000256" key="5">
    <source>
        <dbReference type="ARBA" id="ARBA00023136"/>
    </source>
</evidence>
<comment type="subcellular location">
    <subcellularLocation>
        <location evidence="1">Membrane</location>
        <topology evidence="1">Multi-pass membrane protein</topology>
    </subcellularLocation>
</comment>
<name>A0A9P9FZY5_FUSRE</name>
<dbReference type="RefSeq" id="XP_046042624.1">
    <property type="nucleotide sequence ID" value="XM_046200330.1"/>
</dbReference>
<dbReference type="PANTHER" id="PTHR43791">
    <property type="entry name" value="PERMEASE-RELATED"/>
    <property type="match status" value="1"/>
</dbReference>
<accession>A0A9P9FZY5</accession>
<evidence type="ECO:0000313" key="7">
    <source>
        <dbReference type="EMBL" id="KAH7227193.1"/>
    </source>
</evidence>
<comment type="caution">
    <text evidence="7">The sequence shown here is derived from an EMBL/GenBank/DDBJ whole genome shotgun (WGS) entry which is preliminary data.</text>
</comment>
<dbReference type="AlphaFoldDB" id="A0A9P9FZY5"/>
<feature type="transmembrane region" description="Helical" evidence="6">
    <location>
        <begin position="64"/>
        <end position="81"/>
    </location>
</feature>
<dbReference type="InterPro" id="IPR036259">
    <property type="entry name" value="MFS_trans_sf"/>
</dbReference>
<keyword evidence="5 6" id="KW-0472">Membrane</keyword>
<evidence type="ECO:0000256" key="2">
    <source>
        <dbReference type="ARBA" id="ARBA00022448"/>
    </source>
</evidence>
<dbReference type="PANTHER" id="PTHR43791:SF13">
    <property type="entry name" value="MAJOR FACILITATOR SUPERFAMILY (MFS) PROFILE DOMAIN-CONTAINING PROTEIN"/>
    <property type="match status" value="1"/>
</dbReference>
<dbReference type="GO" id="GO:0022857">
    <property type="term" value="F:transmembrane transporter activity"/>
    <property type="evidence" value="ECO:0007669"/>
    <property type="project" value="TreeGrafter"/>
</dbReference>
<dbReference type="Proteomes" id="UP000720189">
    <property type="component" value="Unassembled WGS sequence"/>
</dbReference>
<evidence type="ECO:0000256" key="6">
    <source>
        <dbReference type="SAM" id="Phobius"/>
    </source>
</evidence>
<dbReference type="GO" id="GO:0016020">
    <property type="term" value="C:membrane"/>
    <property type="evidence" value="ECO:0007669"/>
    <property type="project" value="UniProtKB-SubCell"/>
</dbReference>
<organism evidence="7 8">
    <name type="scientific">Fusarium redolens</name>
    <dbReference type="NCBI Taxonomy" id="48865"/>
    <lineage>
        <taxon>Eukaryota</taxon>
        <taxon>Fungi</taxon>
        <taxon>Dikarya</taxon>
        <taxon>Ascomycota</taxon>
        <taxon>Pezizomycotina</taxon>
        <taxon>Sordariomycetes</taxon>
        <taxon>Hypocreomycetidae</taxon>
        <taxon>Hypocreales</taxon>
        <taxon>Nectriaceae</taxon>
        <taxon>Fusarium</taxon>
        <taxon>Fusarium redolens species complex</taxon>
    </lineage>
</organism>
<keyword evidence="3 6" id="KW-0812">Transmembrane</keyword>
<dbReference type="OrthoDB" id="5106522at2759"/>
<reference evidence="7" key="1">
    <citation type="journal article" date="2021" name="Nat. Commun.">
        <title>Genetic determinants of endophytism in the Arabidopsis root mycobiome.</title>
        <authorList>
            <person name="Mesny F."/>
            <person name="Miyauchi S."/>
            <person name="Thiergart T."/>
            <person name="Pickel B."/>
            <person name="Atanasova L."/>
            <person name="Karlsson M."/>
            <person name="Huettel B."/>
            <person name="Barry K.W."/>
            <person name="Haridas S."/>
            <person name="Chen C."/>
            <person name="Bauer D."/>
            <person name="Andreopoulos W."/>
            <person name="Pangilinan J."/>
            <person name="LaButti K."/>
            <person name="Riley R."/>
            <person name="Lipzen A."/>
            <person name="Clum A."/>
            <person name="Drula E."/>
            <person name="Henrissat B."/>
            <person name="Kohler A."/>
            <person name="Grigoriev I.V."/>
            <person name="Martin F.M."/>
            <person name="Hacquard S."/>
        </authorList>
    </citation>
    <scope>NUCLEOTIDE SEQUENCE</scope>
    <source>
        <strain evidence="7">MPI-CAGE-AT-0023</strain>
    </source>
</reference>
<keyword evidence="8" id="KW-1185">Reference proteome</keyword>
<keyword evidence="2" id="KW-0813">Transport</keyword>
<evidence type="ECO:0000313" key="8">
    <source>
        <dbReference type="Proteomes" id="UP000720189"/>
    </source>
</evidence>
<proteinExistence type="predicted"/>
<evidence type="ECO:0000256" key="3">
    <source>
        <dbReference type="ARBA" id="ARBA00022692"/>
    </source>
</evidence>
<dbReference type="SUPFAM" id="SSF103473">
    <property type="entry name" value="MFS general substrate transporter"/>
    <property type="match status" value="1"/>
</dbReference>
<gene>
    <name evidence="7" type="ORF">BKA55DRAFT_697049</name>
</gene>
<evidence type="ECO:0000256" key="1">
    <source>
        <dbReference type="ARBA" id="ARBA00004141"/>
    </source>
</evidence>
<dbReference type="EMBL" id="JAGMUX010000025">
    <property type="protein sequence ID" value="KAH7227193.1"/>
    <property type="molecule type" value="Genomic_DNA"/>
</dbReference>